<protein>
    <submittedName>
        <fullName evidence="1">Uncharacterized protein</fullName>
    </submittedName>
</protein>
<evidence type="ECO:0000313" key="1">
    <source>
        <dbReference type="EMBL" id="RHC11475.1"/>
    </source>
</evidence>
<comment type="caution">
    <text evidence="1">The sequence shown here is derived from an EMBL/GenBank/DDBJ whole genome shotgun (WGS) entry which is preliminary data.</text>
</comment>
<proteinExistence type="predicted"/>
<dbReference type="EMBL" id="QSHO01000048">
    <property type="protein sequence ID" value="RHC11475.1"/>
    <property type="molecule type" value="Genomic_DNA"/>
</dbReference>
<dbReference type="RefSeq" id="WP_118599679.1">
    <property type="nucleotide sequence ID" value="NZ_QSHO01000048.1"/>
</dbReference>
<name>A0A3R6APB9_9FIRM</name>
<gene>
    <name evidence="1" type="ORF">DW856_20130</name>
</gene>
<dbReference type="AlphaFoldDB" id="A0A3R6APB9"/>
<organism evidence="1 2">
    <name type="scientific">Roseburia intestinalis</name>
    <dbReference type="NCBI Taxonomy" id="166486"/>
    <lineage>
        <taxon>Bacteria</taxon>
        <taxon>Bacillati</taxon>
        <taxon>Bacillota</taxon>
        <taxon>Clostridia</taxon>
        <taxon>Lachnospirales</taxon>
        <taxon>Lachnospiraceae</taxon>
        <taxon>Roseburia</taxon>
    </lineage>
</organism>
<accession>A0A3R6APB9</accession>
<evidence type="ECO:0000313" key="2">
    <source>
        <dbReference type="Proteomes" id="UP000283513"/>
    </source>
</evidence>
<reference evidence="1 2" key="1">
    <citation type="submission" date="2018-08" db="EMBL/GenBank/DDBJ databases">
        <title>A genome reference for cultivated species of the human gut microbiota.</title>
        <authorList>
            <person name="Zou Y."/>
            <person name="Xue W."/>
            <person name="Luo G."/>
        </authorList>
    </citation>
    <scope>NUCLEOTIDE SEQUENCE [LARGE SCALE GENOMIC DNA]</scope>
    <source>
        <strain evidence="1 2">AM37-1AC</strain>
    </source>
</reference>
<dbReference type="Proteomes" id="UP000283513">
    <property type="component" value="Unassembled WGS sequence"/>
</dbReference>
<sequence>MAERLTREQMAKKYPNQWLGIKNVKYKNDDGITLESADVVDIGKTKEELLAMQIAGTDGIIGWYTTENNLQLGLVGVL</sequence>